<gene>
    <name evidence="3" type="ORF">SAMN06297229_0217</name>
</gene>
<dbReference type="RefSeq" id="WP_086433415.1">
    <property type="nucleotide sequence ID" value="NZ_FXWH01000001.1"/>
</dbReference>
<dbReference type="NCBIfam" id="TIGR01730">
    <property type="entry name" value="RND_mfp"/>
    <property type="match status" value="1"/>
</dbReference>
<evidence type="ECO:0000256" key="1">
    <source>
        <dbReference type="ARBA" id="ARBA00009477"/>
    </source>
</evidence>
<dbReference type="SUPFAM" id="SSF111369">
    <property type="entry name" value="HlyD-like secretion proteins"/>
    <property type="match status" value="1"/>
</dbReference>
<dbReference type="Gene3D" id="2.40.420.20">
    <property type="match status" value="1"/>
</dbReference>
<proteinExistence type="inferred from homology"/>
<dbReference type="EMBL" id="FXWH01000001">
    <property type="protein sequence ID" value="SMQ59112.1"/>
    <property type="molecule type" value="Genomic_DNA"/>
</dbReference>
<dbReference type="InterPro" id="IPR006143">
    <property type="entry name" value="RND_pump_MFP"/>
</dbReference>
<dbReference type="PANTHER" id="PTHR30469">
    <property type="entry name" value="MULTIDRUG RESISTANCE PROTEIN MDTA"/>
    <property type="match status" value="1"/>
</dbReference>
<keyword evidence="2" id="KW-0732">Signal</keyword>
<keyword evidence="4" id="KW-1185">Reference proteome</keyword>
<dbReference type="Gene3D" id="1.10.287.470">
    <property type="entry name" value="Helix hairpin bin"/>
    <property type="match status" value="1"/>
</dbReference>
<dbReference type="GO" id="GO:1990281">
    <property type="term" value="C:efflux pump complex"/>
    <property type="evidence" value="ECO:0007669"/>
    <property type="project" value="TreeGrafter"/>
</dbReference>
<reference evidence="4" key="1">
    <citation type="submission" date="2017-04" db="EMBL/GenBank/DDBJ databases">
        <authorList>
            <person name="Varghese N."/>
            <person name="Submissions S."/>
        </authorList>
    </citation>
    <scope>NUCLEOTIDE SEQUENCE [LARGE SCALE GENOMIC DNA]</scope>
</reference>
<dbReference type="AlphaFoldDB" id="A0A1Y6EES4"/>
<feature type="signal peptide" evidence="2">
    <location>
        <begin position="1"/>
        <end position="20"/>
    </location>
</feature>
<dbReference type="Gene3D" id="2.40.50.100">
    <property type="match status" value="1"/>
</dbReference>
<dbReference type="PANTHER" id="PTHR30469:SF11">
    <property type="entry name" value="BLL4320 PROTEIN"/>
    <property type="match status" value="1"/>
</dbReference>
<dbReference type="OrthoDB" id="266524at2"/>
<sequence>MNTLHRFIWLLVLSSLTSTAYSTDNSNNLQSVAMPVGSYQQQEFVNISAQYTGVIEASREANLSFEFAGKVTQLHVDDFARVERGQLLAEQDVSVLAERKAGIDAALRQQKSETELAQRSYQRVASLYANSRVSEQEFDNANYRYQAALDAVSQLEAEQSQLQLEIAKKKLYAPFSGVITKRITNNNEFVASGQTVFQLVDPQDLRARIGLPSQLYQRFEFKQPVKLDADGLKLTGRLMGRDIQQAQHSRTIDLLFQLEPAPVYPGQLVRATVTNRLEEAGYWIPSTALTSEDKGRWVIYLLDEQQRIHPYAVKVLHMEHEQAYIQGDLPREIVIIEAGLNKVVPGQHITAVGLHP</sequence>
<dbReference type="Gene3D" id="2.40.30.170">
    <property type="match status" value="1"/>
</dbReference>
<protein>
    <submittedName>
        <fullName evidence="3">RND family efflux transporter, MFP subunit</fullName>
    </submittedName>
</protein>
<comment type="similarity">
    <text evidence="1">Belongs to the membrane fusion protein (MFP) (TC 8.A.1) family.</text>
</comment>
<organism evidence="3 4">
    <name type="scientific">Pseudidiomarina planktonica</name>
    <dbReference type="NCBI Taxonomy" id="1323738"/>
    <lineage>
        <taxon>Bacteria</taxon>
        <taxon>Pseudomonadati</taxon>
        <taxon>Pseudomonadota</taxon>
        <taxon>Gammaproteobacteria</taxon>
        <taxon>Alteromonadales</taxon>
        <taxon>Idiomarinaceae</taxon>
        <taxon>Pseudidiomarina</taxon>
    </lineage>
</organism>
<evidence type="ECO:0000313" key="3">
    <source>
        <dbReference type="EMBL" id="SMQ59112.1"/>
    </source>
</evidence>
<dbReference type="Proteomes" id="UP000194450">
    <property type="component" value="Unassembled WGS sequence"/>
</dbReference>
<evidence type="ECO:0000256" key="2">
    <source>
        <dbReference type="SAM" id="SignalP"/>
    </source>
</evidence>
<feature type="chain" id="PRO_5012238377" evidence="2">
    <location>
        <begin position="21"/>
        <end position="356"/>
    </location>
</feature>
<evidence type="ECO:0000313" key="4">
    <source>
        <dbReference type="Proteomes" id="UP000194450"/>
    </source>
</evidence>
<accession>A0A1Y6EES4</accession>
<name>A0A1Y6EES4_9GAMM</name>
<dbReference type="GO" id="GO:0015562">
    <property type="term" value="F:efflux transmembrane transporter activity"/>
    <property type="evidence" value="ECO:0007669"/>
    <property type="project" value="TreeGrafter"/>
</dbReference>